<dbReference type="AlphaFoldDB" id="A0A443JAU4"/>
<name>A0A443JAU4_9MICO</name>
<dbReference type="RefSeq" id="WP_128218236.1">
    <property type="nucleotide sequence ID" value="NZ_RBZY01000039.1"/>
</dbReference>
<dbReference type="SUPFAM" id="SSF52096">
    <property type="entry name" value="ClpP/crotonase"/>
    <property type="match status" value="1"/>
</dbReference>
<dbReference type="Gene3D" id="3.90.226.10">
    <property type="entry name" value="2-enoyl-CoA Hydratase, Chain A, domain 1"/>
    <property type="match status" value="1"/>
</dbReference>
<dbReference type="OrthoDB" id="4608673at2"/>
<organism evidence="2 3">
    <name type="scientific">Microbacterium enclense</name>
    <dbReference type="NCBI Taxonomy" id="993073"/>
    <lineage>
        <taxon>Bacteria</taxon>
        <taxon>Bacillati</taxon>
        <taxon>Actinomycetota</taxon>
        <taxon>Actinomycetes</taxon>
        <taxon>Micrococcales</taxon>
        <taxon>Microbacteriaceae</taxon>
        <taxon>Microbacterium</taxon>
    </lineage>
</organism>
<protein>
    <submittedName>
        <fullName evidence="2">Enoyl-CoA hydratase</fullName>
        <ecNumber evidence="2">4.2.1.17</ecNumber>
    </submittedName>
</protein>
<evidence type="ECO:0000256" key="1">
    <source>
        <dbReference type="ARBA" id="ARBA00005254"/>
    </source>
</evidence>
<reference evidence="2 3" key="1">
    <citation type="journal article" date="2018" name="Front. Microbiol.">
        <title>Novel Insights Into Bacterial Dimethylsulfoniopropionate Catabolism in the East China Sea.</title>
        <authorList>
            <person name="Liu J."/>
            <person name="Liu J."/>
            <person name="Zhang S.H."/>
            <person name="Liang J."/>
            <person name="Lin H."/>
            <person name="Song D."/>
            <person name="Yang G.P."/>
            <person name="Todd J.D."/>
            <person name="Zhang X.H."/>
        </authorList>
    </citation>
    <scope>NUCLEOTIDE SEQUENCE [LARGE SCALE GENOMIC DNA]</scope>
    <source>
        <strain evidence="2 3">ZYFD042</strain>
    </source>
</reference>
<comment type="similarity">
    <text evidence="1">Belongs to the enoyl-CoA hydratase/isomerase family.</text>
</comment>
<proteinExistence type="inferred from homology"/>
<dbReference type="PANTHER" id="PTHR42964">
    <property type="entry name" value="ENOYL-COA HYDRATASE"/>
    <property type="match status" value="1"/>
</dbReference>
<dbReference type="Proteomes" id="UP000285970">
    <property type="component" value="Unassembled WGS sequence"/>
</dbReference>
<keyword evidence="2" id="KW-0456">Lyase</keyword>
<dbReference type="EC" id="4.2.1.17" evidence="2"/>
<dbReference type="CDD" id="cd06558">
    <property type="entry name" value="crotonase-like"/>
    <property type="match status" value="1"/>
</dbReference>
<sequence>MIEATTTSVGVHARTDEGVLVLELAHPGKRNALTWTMYEQLARHLSEAAARTDLVAVVLTGAGEDGFAAGTDIGSLTDLRSGQDGLDYERRVGAVLDAIRALPVPTIAAVRGPAVGAGLAIAATCDVVVAERGAVFGAPIARTVGNCLPAAVVARVASRMGVARATGMLLTAALIPAEELVASGFVFRLAEEGELDATLAHLLTGLRRSAPLTLRALTATTRRVESALPVPDNDDLLLLAYGSADFQEGVRAFLRKERPEWKGR</sequence>
<dbReference type="InterPro" id="IPR001753">
    <property type="entry name" value="Enoyl-CoA_hydra/iso"/>
</dbReference>
<dbReference type="NCBIfam" id="NF004796">
    <property type="entry name" value="PRK06144.1"/>
    <property type="match status" value="1"/>
</dbReference>
<dbReference type="InterPro" id="IPR029045">
    <property type="entry name" value="ClpP/crotonase-like_dom_sf"/>
</dbReference>
<dbReference type="EMBL" id="RBZY01000039">
    <property type="protein sequence ID" value="RWR17519.1"/>
    <property type="molecule type" value="Genomic_DNA"/>
</dbReference>
<dbReference type="Gene3D" id="1.10.12.10">
    <property type="entry name" value="Lyase 2-enoyl-coa Hydratase, Chain A, domain 2"/>
    <property type="match status" value="1"/>
</dbReference>
<dbReference type="InterPro" id="IPR014748">
    <property type="entry name" value="Enoyl-CoA_hydra_C"/>
</dbReference>
<gene>
    <name evidence="2" type="ORF">D8Y23_11360</name>
</gene>
<dbReference type="PANTHER" id="PTHR42964:SF1">
    <property type="entry name" value="POLYKETIDE BIOSYNTHESIS ENOYL-COA HYDRATASE PKSH-RELATED"/>
    <property type="match status" value="1"/>
</dbReference>
<comment type="caution">
    <text evidence="2">The sequence shown here is derived from an EMBL/GenBank/DDBJ whole genome shotgun (WGS) entry which is preliminary data.</text>
</comment>
<dbReference type="InterPro" id="IPR051683">
    <property type="entry name" value="Enoyl-CoA_Hydratase/Isomerase"/>
</dbReference>
<evidence type="ECO:0000313" key="3">
    <source>
        <dbReference type="Proteomes" id="UP000285970"/>
    </source>
</evidence>
<evidence type="ECO:0000313" key="2">
    <source>
        <dbReference type="EMBL" id="RWR17519.1"/>
    </source>
</evidence>
<dbReference type="Pfam" id="PF00378">
    <property type="entry name" value="ECH_1"/>
    <property type="match status" value="1"/>
</dbReference>
<dbReference type="GO" id="GO:0004300">
    <property type="term" value="F:enoyl-CoA hydratase activity"/>
    <property type="evidence" value="ECO:0007669"/>
    <property type="project" value="UniProtKB-EC"/>
</dbReference>
<accession>A0A443JAU4</accession>